<evidence type="ECO:0000256" key="1">
    <source>
        <dbReference type="SAM" id="SignalP"/>
    </source>
</evidence>
<dbReference type="OrthoDB" id="3641682at2759"/>
<sequence length="306" mass="32605">MKYTVLLAWTLGLVSASPHQLPDLKTLKYHPRTLIACEEADDCHVLSTPDGPVMIRRDENQTEVVKALRQTPPDSKMVGPGCQPLQPRQYLSPHPNPDPHQNFVVAEPDGGSQSCNGAYASGNSVSESEQTTIGWSISATAAVTPEGIGGLFGVSITESKSWGFQHTCGCNTIQGLSCVLYFTAMTAFTANLMEQHGSSCAPGAGAKLIGPVVVYAPNGHYEGSVDGCGTNFGKDGDPNGVQQCTGQARQITIRCGPKGDSTFWKPGTGLGPWQLDFQRDMEGPDCGDPRLTNMLNKYNGTETTNV</sequence>
<proteinExistence type="predicted"/>
<keyword evidence="3" id="KW-1185">Reference proteome</keyword>
<dbReference type="Proteomes" id="UP000799439">
    <property type="component" value="Unassembled WGS sequence"/>
</dbReference>
<evidence type="ECO:0000313" key="2">
    <source>
        <dbReference type="EMBL" id="KAF2149617.1"/>
    </source>
</evidence>
<protein>
    <submittedName>
        <fullName evidence="2">Uncharacterized protein</fullName>
    </submittedName>
</protein>
<evidence type="ECO:0000313" key="3">
    <source>
        <dbReference type="Proteomes" id="UP000799439"/>
    </source>
</evidence>
<comment type="caution">
    <text evidence="2">The sequence shown here is derived from an EMBL/GenBank/DDBJ whole genome shotgun (WGS) entry which is preliminary data.</text>
</comment>
<feature type="signal peptide" evidence="1">
    <location>
        <begin position="1"/>
        <end position="16"/>
    </location>
</feature>
<gene>
    <name evidence="2" type="ORF">K461DRAFT_297068</name>
</gene>
<dbReference type="AlphaFoldDB" id="A0A9P4ITA9"/>
<keyword evidence="1" id="KW-0732">Signal</keyword>
<feature type="chain" id="PRO_5040127998" evidence="1">
    <location>
        <begin position="17"/>
        <end position="306"/>
    </location>
</feature>
<dbReference type="EMBL" id="ML996091">
    <property type="protein sequence ID" value="KAF2149617.1"/>
    <property type="molecule type" value="Genomic_DNA"/>
</dbReference>
<accession>A0A9P4ITA9</accession>
<reference evidence="2" key="1">
    <citation type="journal article" date="2020" name="Stud. Mycol.">
        <title>101 Dothideomycetes genomes: a test case for predicting lifestyles and emergence of pathogens.</title>
        <authorList>
            <person name="Haridas S."/>
            <person name="Albert R."/>
            <person name="Binder M."/>
            <person name="Bloem J."/>
            <person name="Labutti K."/>
            <person name="Salamov A."/>
            <person name="Andreopoulos B."/>
            <person name="Baker S."/>
            <person name="Barry K."/>
            <person name="Bills G."/>
            <person name="Bluhm B."/>
            <person name="Cannon C."/>
            <person name="Castanera R."/>
            <person name="Culley D."/>
            <person name="Daum C."/>
            <person name="Ezra D."/>
            <person name="Gonzalez J."/>
            <person name="Henrissat B."/>
            <person name="Kuo A."/>
            <person name="Liang C."/>
            <person name="Lipzen A."/>
            <person name="Lutzoni F."/>
            <person name="Magnuson J."/>
            <person name="Mondo S."/>
            <person name="Nolan M."/>
            <person name="Ohm R."/>
            <person name="Pangilinan J."/>
            <person name="Park H.-J."/>
            <person name="Ramirez L."/>
            <person name="Alfaro M."/>
            <person name="Sun H."/>
            <person name="Tritt A."/>
            <person name="Yoshinaga Y."/>
            <person name="Zwiers L.-H."/>
            <person name="Turgeon B."/>
            <person name="Goodwin S."/>
            <person name="Spatafora J."/>
            <person name="Crous P."/>
            <person name="Grigoriev I."/>
        </authorList>
    </citation>
    <scope>NUCLEOTIDE SEQUENCE</scope>
    <source>
        <strain evidence="2">CBS 260.36</strain>
    </source>
</reference>
<name>A0A9P4ITA9_9PEZI</name>
<organism evidence="2 3">
    <name type="scientific">Myriangium duriaei CBS 260.36</name>
    <dbReference type="NCBI Taxonomy" id="1168546"/>
    <lineage>
        <taxon>Eukaryota</taxon>
        <taxon>Fungi</taxon>
        <taxon>Dikarya</taxon>
        <taxon>Ascomycota</taxon>
        <taxon>Pezizomycotina</taxon>
        <taxon>Dothideomycetes</taxon>
        <taxon>Dothideomycetidae</taxon>
        <taxon>Myriangiales</taxon>
        <taxon>Myriangiaceae</taxon>
        <taxon>Myriangium</taxon>
    </lineage>
</organism>